<organism evidence="3 4">
    <name type="scientific">Haloferula sargassicola</name>
    <dbReference type="NCBI Taxonomy" id="490096"/>
    <lineage>
        <taxon>Bacteria</taxon>
        <taxon>Pseudomonadati</taxon>
        <taxon>Verrucomicrobiota</taxon>
        <taxon>Verrucomicrobiia</taxon>
        <taxon>Verrucomicrobiales</taxon>
        <taxon>Verrucomicrobiaceae</taxon>
        <taxon>Haloferula</taxon>
    </lineage>
</organism>
<feature type="region of interest" description="Disordered" evidence="1">
    <location>
        <begin position="196"/>
        <end position="224"/>
    </location>
</feature>
<dbReference type="EMBL" id="BAABRI010000010">
    <property type="protein sequence ID" value="GAA5482795.1"/>
    <property type="molecule type" value="Genomic_DNA"/>
</dbReference>
<dbReference type="InterPro" id="IPR035437">
    <property type="entry name" value="SNase_OB-fold_sf"/>
</dbReference>
<dbReference type="SUPFAM" id="SSF50199">
    <property type="entry name" value="Staphylococcal nuclease"/>
    <property type="match status" value="1"/>
</dbReference>
<reference evidence="3 4" key="1">
    <citation type="submission" date="2024-02" db="EMBL/GenBank/DDBJ databases">
        <title>Haloferula sargassicola NBRC 104335.</title>
        <authorList>
            <person name="Ichikawa N."/>
            <person name="Katano-Makiyama Y."/>
            <person name="Hidaka K."/>
        </authorList>
    </citation>
    <scope>NUCLEOTIDE SEQUENCE [LARGE SCALE GENOMIC DNA]</scope>
    <source>
        <strain evidence="3 4">NBRC 104335</strain>
    </source>
</reference>
<name>A0ABP9UMK0_9BACT</name>
<protein>
    <recommendedName>
        <fullName evidence="2">TNase-like domain-containing protein</fullName>
    </recommendedName>
</protein>
<dbReference type="InterPro" id="IPR016071">
    <property type="entry name" value="Staphylococal_nuclease_OB-fold"/>
</dbReference>
<sequence length="224" mass="25530">MAIRAKTNSWQVILLLVLAVGLWGVEKWRPGLLRGWRDHPAVPPVAADGKTQASAGKPAVVNGYERFDGCQWVDHRQNDGDSFRLRLPDGRVEQFRLYFVDTPESAFRQYGGGRNNHQRIHEQALEMRVSDKEVVEIGQDAKHRVEAMLKGKPLTIYTEWDDPFGDRRFHAFVEMPGGGWLHEWLAREGLVRVHTKGAPLPDGTPESAHRRELQRLARKALESK</sequence>
<dbReference type="Gene3D" id="2.40.50.90">
    <property type="match status" value="1"/>
</dbReference>
<feature type="domain" description="TNase-like" evidence="2">
    <location>
        <begin position="71"/>
        <end position="224"/>
    </location>
</feature>
<proteinExistence type="predicted"/>
<comment type="caution">
    <text evidence="3">The sequence shown here is derived from an EMBL/GenBank/DDBJ whole genome shotgun (WGS) entry which is preliminary data.</text>
</comment>
<dbReference type="RefSeq" id="WP_353566925.1">
    <property type="nucleotide sequence ID" value="NZ_BAABRI010000010.1"/>
</dbReference>
<dbReference type="SMART" id="SM00318">
    <property type="entry name" value="SNc"/>
    <property type="match status" value="1"/>
</dbReference>
<evidence type="ECO:0000313" key="4">
    <source>
        <dbReference type="Proteomes" id="UP001476282"/>
    </source>
</evidence>
<feature type="compositionally biased region" description="Basic and acidic residues" evidence="1">
    <location>
        <begin position="207"/>
        <end position="224"/>
    </location>
</feature>
<accession>A0ABP9UMK0</accession>
<dbReference type="Proteomes" id="UP001476282">
    <property type="component" value="Unassembled WGS sequence"/>
</dbReference>
<evidence type="ECO:0000259" key="2">
    <source>
        <dbReference type="SMART" id="SM00318"/>
    </source>
</evidence>
<evidence type="ECO:0000256" key="1">
    <source>
        <dbReference type="SAM" id="MobiDB-lite"/>
    </source>
</evidence>
<evidence type="ECO:0000313" key="3">
    <source>
        <dbReference type="EMBL" id="GAA5482795.1"/>
    </source>
</evidence>
<keyword evidence="4" id="KW-1185">Reference proteome</keyword>
<gene>
    <name evidence="3" type="ORF">Hsar01_02019</name>
</gene>